<proteinExistence type="predicted"/>
<accession>A0A381QAA7</accession>
<protein>
    <submittedName>
        <fullName evidence="1">Uncharacterized protein</fullName>
    </submittedName>
</protein>
<reference evidence="1" key="1">
    <citation type="submission" date="2018-05" db="EMBL/GenBank/DDBJ databases">
        <authorList>
            <person name="Lanie J.A."/>
            <person name="Ng W.-L."/>
            <person name="Kazmierczak K.M."/>
            <person name="Andrzejewski T.M."/>
            <person name="Davidsen T.M."/>
            <person name="Wayne K.J."/>
            <person name="Tettelin H."/>
            <person name="Glass J.I."/>
            <person name="Rusch D."/>
            <person name="Podicherti R."/>
            <person name="Tsui H.-C.T."/>
            <person name="Winkler M.E."/>
        </authorList>
    </citation>
    <scope>NUCLEOTIDE SEQUENCE</scope>
</reference>
<evidence type="ECO:0000313" key="1">
    <source>
        <dbReference type="EMBL" id="SUZ76262.1"/>
    </source>
</evidence>
<dbReference type="EMBL" id="UINC01001272">
    <property type="protein sequence ID" value="SUZ76262.1"/>
    <property type="molecule type" value="Genomic_DNA"/>
</dbReference>
<dbReference type="AlphaFoldDB" id="A0A381QAA7"/>
<gene>
    <name evidence="1" type="ORF">METZ01_LOCUS29116</name>
</gene>
<sequence>VLLYGSHLFGGAPDRYSAYDLVVVVEEYVGTYQALRGRGFTHRPPRLMALLAWWLPPNVIAYSPEGEDGPIAKCLIINARDFERELSARSRDHFMISRMIQDLGVLYVKDATTEQWLENCLAAARRTVLDWAVPYVATPFTAETLTREMIAICYRSEIRPESGARASSVFEAQRAYLVETYEKLLADASSERLVVREGDGCRSAYRPGWLARTRRFMYFTFSKIRVTARWLKHVLTFENWLSYTLRKVERRTGMRVELTALERRLPLIFAWPRLFRVLRNRPAEEAASGRALPPGSEGDT</sequence>
<feature type="non-terminal residue" evidence="1">
    <location>
        <position position="1"/>
    </location>
</feature>
<name>A0A381QAA7_9ZZZZ</name>
<organism evidence="1">
    <name type="scientific">marine metagenome</name>
    <dbReference type="NCBI Taxonomy" id="408172"/>
    <lineage>
        <taxon>unclassified sequences</taxon>
        <taxon>metagenomes</taxon>
        <taxon>ecological metagenomes</taxon>
    </lineage>
</organism>